<dbReference type="Pfam" id="PF00072">
    <property type="entry name" value="Response_reg"/>
    <property type="match status" value="1"/>
</dbReference>
<dbReference type="Proteomes" id="UP000255317">
    <property type="component" value="Unassembled WGS sequence"/>
</dbReference>
<dbReference type="AlphaFoldDB" id="A0A370QF64"/>
<feature type="domain" description="Response regulatory" evidence="7">
    <location>
        <begin position="8"/>
        <end position="124"/>
    </location>
</feature>
<feature type="modified residue" description="4-aspartylphosphate" evidence="5">
    <location>
        <position position="59"/>
    </location>
</feature>
<accession>A0A370QF64</accession>
<dbReference type="GO" id="GO:0006355">
    <property type="term" value="P:regulation of DNA-templated transcription"/>
    <property type="evidence" value="ECO:0007669"/>
    <property type="project" value="InterPro"/>
</dbReference>
<dbReference type="CDD" id="cd06170">
    <property type="entry name" value="LuxR_C_like"/>
    <property type="match status" value="1"/>
</dbReference>
<dbReference type="SUPFAM" id="SSF52172">
    <property type="entry name" value="CheY-like"/>
    <property type="match status" value="1"/>
</dbReference>
<dbReference type="OrthoDB" id="9797341at2"/>
<dbReference type="EMBL" id="QRAO01000002">
    <property type="protein sequence ID" value="RDK86993.1"/>
    <property type="molecule type" value="Genomic_DNA"/>
</dbReference>
<dbReference type="Gene3D" id="3.40.50.2300">
    <property type="match status" value="1"/>
</dbReference>
<evidence type="ECO:0000313" key="9">
    <source>
        <dbReference type="Proteomes" id="UP000255317"/>
    </source>
</evidence>
<dbReference type="SUPFAM" id="SSF46894">
    <property type="entry name" value="C-terminal effector domain of the bipartite response regulators"/>
    <property type="match status" value="1"/>
</dbReference>
<keyword evidence="1 5" id="KW-0597">Phosphoprotein</keyword>
<name>A0A370QF64_9FLAO</name>
<sequence>MKSTLNIKICIVEDDALILKSLQQVLNNAEGFSVTGTFFSAEAALENLKDHHPDVLLLDIDLPGISGIDAISKLKKLQPELNIVMLTVHEESQLVFSALHNGAVGYLVKGSNSKYLLQGIREVFEGGAPMSPSIARQVIASFKPQTETILSNREMEVLQKLSNGTNNKQIAEDLFVSTNTIKAHIKNIYKKLHVNSRAEAVSKAMKKGWI</sequence>
<dbReference type="SMART" id="SM00448">
    <property type="entry name" value="REC"/>
    <property type="match status" value="1"/>
</dbReference>
<keyword evidence="9" id="KW-1185">Reference proteome</keyword>
<keyword evidence="4" id="KW-0804">Transcription</keyword>
<dbReference type="InterPro" id="IPR058245">
    <property type="entry name" value="NreC/VraR/RcsB-like_REC"/>
</dbReference>
<dbReference type="InterPro" id="IPR000792">
    <property type="entry name" value="Tscrpt_reg_LuxR_C"/>
</dbReference>
<dbReference type="PROSITE" id="PS00622">
    <property type="entry name" value="HTH_LUXR_1"/>
    <property type="match status" value="1"/>
</dbReference>
<dbReference type="SMART" id="SM00421">
    <property type="entry name" value="HTH_LUXR"/>
    <property type="match status" value="1"/>
</dbReference>
<dbReference type="PANTHER" id="PTHR43214">
    <property type="entry name" value="TWO-COMPONENT RESPONSE REGULATOR"/>
    <property type="match status" value="1"/>
</dbReference>
<dbReference type="InterPro" id="IPR011006">
    <property type="entry name" value="CheY-like_superfamily"/>
</dbReference>
<dbReference type="PRINTS" id="PR00038">
    <property type="entry name" value="HTHLUXR"/>
</dbReference>
<dbReference type="InterPro" id="IPR016032">
    <property type="entry name" value="Sig_transdc_resp-reg_C-effctor"/>
</dbReference>
<protein>
    <submittedName>
        <fullName evidence="8">LuxR family two component transcriptional regulator</fullName>
    </submittedName>
</protein>
<organism evidence="8 9">
    <name type="scientific">Marinirhabdus gelatinilytica</name>
    <dbReference type="NCBI Taxonomy" id="1703343"/>
    <lineage>
        <taxon>Bacteria</taxon>
        <taxon>Pseudomonadati</taxon>
        <taxon>Bacteroidota</taxon>
        <taxon>Flavobacteriia</taxon>
        <taxon>Flavobacteriales</taxon>
        <taxon>Flavobacteriaceae</taxon>
    </lineage>
</organism>
<evidence type="ECO:0000259" key="7">
    <source>
        <dbReference type="PROSITE" id="PS50110"/>
    </source>
</evidence>
<evidence type="ECO:0000256" key="3">
    <source>
        <dbReference type="ARBA" id="ARBA00023125"/>
    </source>
</evidence>
<comment type="caution">
    <text evidence="8">The sequence shown here is derived from an EMBL/GenBank/DDBJ whole genome shotgun (WGS) entry which is preliminary data.</text>
</comment>
<dbReference type="InterPro" id="IPR001789">
    <property type="entry name" value="Sig_transdc_resp-reg_receiver"/>
</dbReference>
<evidence type="ECO:0000256" key="2">
    <source>
        <dbReference type="ARBA" id="ARBA00023015"/>
    </source>
</evidence>
<evidence type="ECO:0000313" key="8">
    <source>
        <dbReference type="EMBL" id="RDK86993.1"/>
    </source>
</evidence>
<evidence type="ECO:0000256" key="1">
    <source>
        <dbReference type="ARBA" id="ARBA00022553"/>
    </source>
</evidence>
<keyword evidence="3" id="KW-0238">DNA-binding</keyword>
<reference evidence="8 9" key="1">
    <citation type="submission" date="2018-07" db="EMBL/GenBank/DDBJ databases">
        <title>Genomic Encyclopedia of Type Strains, Phase IV (KMG-IV): sequencing the most valuable type-strain genomes for metagenomic binning, comparative biology and taxonomic classification.</title>
        <authorList>
            <person name="Goeker M."/>
        </authorList>
    </citation>
    <scope>NUCLEOTIDE SEQUENCE [LARGE SCALE GENOMIC DNA]</scope>
    <source>
        <strain evidence="8 9">DSM 101478</strain>
    </source>
</reference>
<dbReference type="PROSITE" id="PS50043">
    <property type="entry name" value="HTH_LUXR_2"/>
    <property type="match status" value="1"/>
</dbReference>
<dbReference type="GO" id="GO:0000160">
    <property type="term" value="P:phosphorelay signal transduction system"/>
    <property type="evidence" value="ECO:0007669"/>
    <property type="project" value="InterPro"/>
</dbReference>
<gene>
    <name evidence="8" type="ORF">C8D94_102171</name>
</gene>
<dbReference type="PROSITE" id="PS50110">
    <property type="entry name" value="RESPONSE_REGULATORY"/>
    <property type="match status" value="1"/>
</dbReference>
<feature type="domain" description="HTH luxR-type" evidence="6">
    <location>
        <begin position="143"/>
        <end position="208"/>
    </location>
</feature>
<dbReference type="GO" id="GO:0003677">
    <property type="term" value="F:DNA binding"/>
    <property type="evidence" value="ECO:0007669"/>
    <property type="project" value="UniProtKB-KW"/>
</dbReference>
<keyword evidence="2" id="KW-0805">Transcription regulation</keyword>
<proteinExistence type="predicted"/>
<dbReference type="RefSeq" id="WP_115123209.1">
    <property type="nucleotide sequence ID" value="NZ_QRAO01000002.1"/>
</dbReference>
<dbReference type="Pfam" id="PF00196">
    <property type="entry name" value="GerE"/>
    <property type="match status" value="1"/>
</dbReference>
<dbReference type="CDD" id="cd17535">
    <property type="entry name" value="REC_NarL-like"/>
    <property type="match status" value="1"/>
</dbReference>
<evidence type="ECO:0000256" key="5">
    <source>
        <dbReference type="PROSITE-ProRule" id="PRU00169"/>
    </source>
</evidence>
<dbReference type="InterPro" id="IPR039420">
    <property type="entry name" value="WalR-like"/>
</dbReference>
<evidence type="ECO:0000256" key="4">
    <source>
        <dbReference type="ARBA" id="ARBA00023163"/>
    </source>
</evidence>
<dbReference type="PANTHER" id="PTHR43214:SF41">
    <property type="entry name" value="NITRATE_NITRITE RESPONSE REGULATOR PROTEIN NARP"/>
    <property type="match status" value="1"/>
</dbReference>
<evidence type="ECO:0000259" key="6">
    <source>
        <dbReference type="PROSITE" id="PS50043"/>
    </source>
</evidence>